<dbReference type="InterPro" id="IPR000192">
    <property type="entry name" value="Aminotrans_V_dom"/>
</dbReference>
<sequence length="403" mass="42074">MLYASAVIDFDHNATTPLDSRVRGGMIELLGDPALDGNPSSVHGRGRAARAVVDHARRELAAAVGAEALGVTFTSGGTEADALALLGTCRALRRAGKACGLLSTVVEHPAVLGAGARLELEGIPRVFVAVDERGRLAPGEVVAALNEHPELGVVSIAAANHELGNRYDIPAIVAAVRAGVERPIVIHSDAVQAFGKIHVDFGAWDLDLMSVSSHKIHGPKGVGALIHRQHHELESLWIGGSQERGRRVGTEAVPAIHGFGVAAGLVARELDERRARFVPLRERLLTGLRAQVPEVVIHGDPDQTLGNTILASIPGCVGELMLINLDLEGIAVSTGSACNSGKVSGSKVLLALGVAPELASTALRLSLGKDSSAEQVDALLDCLPRIIERVRAHAPRPAAGERS</sequence>
<dbReference type="AlphaFoldDB" id="A0A2S9YKB5"/>
<keyword evidence="8" id="KW-0411">Iron-sulfur</keyword>
<dbReference type="Pfam" id="PF00266">
    <property type="entry name" value="Aminotran_5"/>
    <property type="match status" value="1"/>
</dbReference>
<evidence type="ECO:0000256" key="4">
    <source>
        <dbReference type="ARBA" id="ARBA00022679"/>
    </source>
</evidence>
<evidence type="ECO:0000256" key="7">
    <source>
        <dbReference type="ARBA" id="ARBA00023004"/>
    </source>
</evidence>
<evidence type="ECO:0000256" key="1">
    <source>
        <dbReference type="ARBA" id="ARBA00001933"/>
    </source>
</evidence>
<keyword evidence="4 12" id="KW-0808">Transferase</keyword>
<dbReference type="GO" id="GO:0051536">
    <property type="term" value="F:iron-sulfur cluster binding"/>
    <property type="evidence" value="ECO:0007669"/>
    <property type="project" value="UniProtKB-KW"/>
</dbReference>
<keyword evidence="13" id="KW-1185">Reference proteome</keyword>
<evidence type="ECO:0000256" key="9">
    <source>
        <dbReference type="ARBA" id="ARBA00050776"/>
    </source>
</evidence>
<evidence type="ECO:0000259" key="11">
    <source>
        <dbReference type="Pfam" id="PF00266"/>
    </source>
</evidence>
<keyword evidence="7" id="KW-0408">Iron</keyword>
<dbReference type="InterPro" id="IPR016454">
    <property type="entry name" value="Cysteine_dSase"/>
</dbReference>
<evidence type="ECO:0000256" key="2">
    <source>
        <dbReference type="ARBA" id="ARBA00006490"/>
    </source>
</evidence>
<name>A0A2S9YKB5_9BACT</name>
<comment type="cofactor">
    <cofactor evidence="1 10">
        <name>pyridoxal 5'-phosphate</name>
        <dbReference type="ChEBI" id="CHEBI:597326"/>
    </cofactor>
</comment>
<dbReference type="PANTHER" id="PTHR11601:SF34">
    <property type="entry name" value="CYSTEINE DESULFURASE"/>
    <property type="match status" value="1"/>
</dbReference>
<dbReference type="InterPro" id="IPR015424">
    <property type="entry name" value="PyrdxlP-dep_Trfase"/>
</dbReference>
<comment type="catalytic activity">
    <reaction evidence="9">
        <text>(sulfur carrier)-H + L-cysteine = (sulfur carrier)-SH + L-alanine</text>
        <dbReference type="Rhea" id="RHEA:43892"/>
        <dbReference type="Rhea" id="RHEA-COMP:14737"/>
        <dbReference type="Rhea" id="RHEA-COMP:14739"/>
        <dbReference type="ChEBI" id="CHEBI:29917"/>
        <dbReference type="ChEBI" id="CHEBI:35235"/>
        <dbReference type="ChEBI" id="CHEBI:57972"/>
        <dbReference type="ChEBI" id="CHEBI:64428"/>
        <dbReference type="EC" id="2.8.1.7"/>
    </reaction>
</comment>
<dbReference type="PIRSF" id="PIRSF005572">
    <property type="entry name" value="NifS"/>
    <property type="match status" value="1"/>
</dbReference>
<dbReference type="EMBL" id="PVNK01000010">
    <property type="protein sequence ID" value="PRQ05538.1"/>
    <property type="molecule type" value="Genomic_DNA"/>
</dbReference>
<dbReference type="GO" id="GO:0046872">
    <property type="term" value="F:metal ion binding"/>
    <property type="evidence" value="ECO:0007669"/>
    <property type="project" value="UniProtKB-KW"/>
</dbReference>
<proteinExistence type="inferred from homology"/>
<evidence type="ECO:0000256" key="8">
    <source>
        <dbReference type="ARBA" id="ARBA00023014"/>
    </source>
</evidence>
<comment type="similarity">
    <text evidence="2">Belongs to the class-V pyridoxal-phosphate-dependent aminotransferase family. NifS/IscS subfamily.</text>
</comment>
<comment type="caution">
    <text evidence="12">The sequence shown here is derived from an EMBL/GenBank/DDBJ whole genome shotgun (WGS) entry which is preliminary data.</text>
</comment>
<keyword evidence="6" id="KW-0663">Pyridoxal phosphate</keyword>
<dbReference type="InterPro" id="IPR015422">
    <property type="entry name" value="PyrdxlP-dep_Trfase_small"/>
</dbReference>
<dbReference type="PROSITE" id="PS00595">
    <property type="entry name" value="AA_TRANSFER_CLASS_5"/>
    <property type="match status" value="1"/>
</dbReference>
<dbReference type="Gene3D" id="3.90.1150.10">
    <property type="entry name" value="Aspartate Aminotransferase, domain 1"/>
    <property type="match status" value="1"/>
</dbReference>
<evidence type="ECO:0000256" key="10">
    <source>
        <dbReference type="RuleBase" id="RU004504"/>
    </source>
</evidence>
<dbReference type="InterPro" id="IPR015421">
    <property type="entry name" value="PyrdxlP-dep_Trfase_major"/>
</dbReference>
<reference evidence="12 13" key="1">
    <citation type="submission" date="2018-03" db="EMBL/GenBank/DDBJ databases">
        <title>Draft Genome Sequences of the Obligatory Marine Myxobacteria Enhygromyxa salina SWB005.</title>
        <authorList>
            <person name="Poehlein A."/>
            <person name="Moghaddam J.A."/>
            <person name="Harms H."/>
            <person name="Alanjari M."/>
            <person name="Koenig G.M."/>
            <person name="Daniel R."/>
            <person name="Schaeberle T.F."/>
        </authorList>
    </citation>
    <scope>NUCLEOTIDE SEQUENCE [LARGE SCALE GENOMIC DNA]</scope>
    <source>
        <strain evidence="12 13">SWB005</strain>
    </source>
</reference>
<evidence type="ECO:0000313" key="12">
    <source>
        <dbReference type="EMBL" id="PRQ05538.1"/>
    </source>
</evidence>
<dbReference type="InterPro" id="IPR020578">
    <property type="entry name" value="Aminotrans_V_PyrdxlP_BS"/>
</dbReference>
<dbReference type="SUPFAM" id="SSF53383">
    <property type="entry name" value="PLP-dependent transferases"/>
    <property type="match status" value="1"/>
</dbReference>
<dbReference type="Gene3D" id="1.10.260.50">
    <property type="match status" value="1"/>
</dbReference>
<evidence type="ECO:0000256" key="3">
    <source>
        <dbReference type="ARBA" id="ARBA00012239"/>
    </source>
</evidence>
<dbReference type="EC" id="2.8.1.7" evidence="3"/>
<organism evidence="12 13">
    <name type="scientific">Enhygromyxa salina</name>
    <dbReference type="NCBI Taxonomy" id="215803"/>
    <lineage>
        <taxon>Bacteria</taxon>
        <taxon>Pseudomonadati</taxon>
        <taxon>Myxococcota</taxon>
        <taxon>Polyangia</taxon>
        <taxon>Nannocystales</taxon>
        <taxon>Nannocystaceae</taxon>
        <taxon>Enhygromyxa</taxon>
    </lineage>
</organism>
<protein>
    <recommendedName>
        <fullName evidence="3">cysteine desulfurase</fullName>
        <ecNumber evidence="3">2.8.1.7</ecNumber>
    </recommendedName>
</protein>
<keyword evidence="5" id="KW-0479">Metal-binding</keyword>
<feature type="domain" description="Aminotransferase class V" evidence="11">
    <location>
        <begin position="10"/>
        <end position="379"/>
    </location>
</feature>
<dbReference type="PANTHER" id="PTHR11601">
    <property type="entry name" value="CYSTEINE DESULFURYLASE FAMILY MEMBER"/>
    <property type="match status" value="1"/>
</dbReference>
<evidence type="ECO:0000256" key="6">
    <source>
        <dbReference type="ARBA" id="ARBA00022898"/>
    </source>
</evidence>
<evidence type="ECO:0000313" key="13">
    <source>
        <dbReference type="Proteomes" id="UP000237968"/>
    </source>
</evidence>
<dbReference type="Gene3D" id="3.40.640.10">
    <property type="entry name" value="Type I PLP-dependent aspartate aminotransferase-like (Major domain)"/>
    <property type="match status" value="1"/>
</dbReference>
<accession>A0A2S9YKB5</accession>
<dbReference type="Proteomes" id="UP000237968">
    <property type="component" value="Unassembled WGS sequence"/>
</dbReference>
<gene>
    <name evidence="12" type="primary">iscS_1</name>
    <name evidence="12" type="ORF">ENSA5_02050</name>
</gene>
<evidence type="ECO:0000256" key="5">
    <source>
        <dbReference type="ARBA" id="ARBA00022723"/>
    </source>
</evidence>
<dbReference type="GO" id="GO:0031071">
    <property type="term" value="F:cysteine desulfurase activity"/>
    <property type="evidence" value="ECO:0007669"/>
    <property type="project" value="UniProtKB-EC"/>
</dbReference>